<protein>
    <submittedName>
        <fullName evidence="1">Uncharacterized protein</fullName>
    </submittedName>
</protein>
<proteinExistence type="predicted"/>
<gene>
    <name evidence="1" type="ORF">GRF29_19g1183006</name>
</gene>
<dbReference type="InterPro" id="IPR029058">
    <property type="entry name" value="AB_hydrolase_fold"/>
</dbReference>
<name>A0AAN6RIR3_9PLEO</name>
<organism evidence="1 2">
    <name type="scientific">Pseudopithomyces chartarum</name>
    <dbReference type="NCBI Taxonomy" id="1892770"/>
    <lineage>
        <taxon>Eukaryota</taxon>
        <taxon>Fungi</taxon>
        <taxon>Dikarya</taxon>
        <taxon>Ascomycota</taxon>
        <taxon>Pezizomycotina</taxon>
        <taxon>Dothideomycetes</taxon>
        <taxon>Pleosporomycetidae</taxon>
        <taxon>Pleosporales</taxon>
        <taxon>Massarineae</taxon>
        <taxon>Didymosphaeriaceae</taxon>
        <taxon>Pseudopithomyces</taxon>
    </lineage>
</organism>
<accession>A0AAN6RIR3</accession>
<comment type="caution">
    <text evidence="1">The sequence shown here is derived from an EMBL/GenBank/DDBJ whole genome shotgun (WGS) entry which is preliminary data.</text>
</comment>
<sequence length="231" mass="25865">MPNGNWILGDLFLKDFGHEGSIAKLWEMRWKFPCKLGVYPFHDGKFEDFEPIFTHLIANNINDPFSDDYTEAFLPTARNLTQQAQDLTSKDKSTARALYLRANAVFRLSRFPYIDTPLKQTAFSEQKSAYLQGASLWDVPITETIIPHAHAFNGDDNTIPLYIRKPPAPDLSQRYSSSPASTATARIIPSARVSISSVGGQPSSATSPVRRKTALRIGGIPYRQIDCSRRS</sequence>
<reference evidence="1 2" key="1">
    <citation type="submission" date="2021-02" db="EMBL/GenBank/DDBJ databases">
        <title>Genome assembly of Pseudopithomyces chartarum.</title>
        <authorList>
            <person name="Jauregui R."/>
            <person name="Singh J."/>
            <person name="Voisey C."/>
        </authorList>
    </citation>
    <scope>NUCLEOTIDE SEQUENCE [LARGE SCALE GENOMIC DNA]</scope>
    <source>
        <strain evidence="1 2">AGR01</strain>
    </source>
</reference>
<dbReference type="Proteomes" id="UP001280581">
    <property type="component" value="Unassembled WGS sequence"/>
</dbReference>
<dbReference type="EMBL" id="WVTA01000003">
    <property type="protein sequence ID" value="KAK3214760.1"/>
    <property type="molecule type" value="Genomic_DNA"/>
</dbReference>
<evidence type="ECO:0000313" key="1">
    <source>
        <dbReference type="EMBL" id="KAK3214760.1"/>
    </source>
</evidence>
<dbReference type="AlphaFoldDB" id="A0AAN6RIR3"/>
<dbReference type="Gene3D" id="3.40.50.1820">
    <property type="entry name" value="alpha/beta hydrolase"/>
    <property type="match status" value="1"/>
</dbReference>
<evidence type="ECO:0000313" key="2">
    <source>
        <dbReference type="Proteomes" id="UP001280581"/>
    </source>
</evidence>
<keyword evidence="2" id="KW-1185">Reference proteome</keyword>
<dbReference type="SUPFAM" id="SSF53474">
    <property type="entry name" value="alpha/beta-Hydrolases"/>
    <property type="match status" value="1"/>
</dbReference>